<dbReference type="AlphaFoldDB" id="A0A2J7ZJJ5"/>
<feature type="non-terminal residue" evidence="1">
    <location>
        <position position="171"/>
    </location>
</feature>
<protein>
    <submittedName>
        <fullName evidence="1">Uncharacterized protein</fullName>
    </submittedName>
</protein>
<organism evidence="1 2">
    <name type="scientific">Tetrabaena socialis</name>
    <dbReference type="NCBI Taxonomy" id="47790"/>
    <lineage>
        <taxon>Eukaryota</taxon>
        <taxon>Viridiplantae</taxon>
        <taxon>Chlorophyta</taxon>
        <taxon>core chlorophytes</taxon>
        <taxon>Chlorophyceae</taxon>
        <taxon>CS clade</taxon>
        <taxon>Chlamydomonadales</taxon>
        <taxon>Tetrabaenaceae</taxon>
        <taxon>Tetrabaena</taxon>
    </lineage>
</organism>
<dbReference type="OrthoDB" id="528365at2759"/>
<evidence type="ECO:0000313" key="2">
    <source>
        <dbReference type="Proteomes" id="UP000236333"/>
    </source>
</evidence>
<gene>
    <name evidence="1" type="ORF">TSOC_013748</name>
</gene>
<proteinExistence type="predicted"/>
<keyword evidence="2" id="KW-1185">Reference proteome</keyword>
<name>A0A2J7ZJJ5_9CHLO</name>
<dbReference type="EMBL" id="PGGS01001413">
    <property type="protein sequence ID" value="PNH00432.1"/>
    <property type="molecule type" value="Genomic_DNA"/>
</dbReference>
<dbReference type="Proteomes" id="UP000236333">
    <property type="component" value="Unassembled WGS sequence"/>
</dbReference>
<reference evidence="1 2" key="1">
    <citation type="journal article" date="2017" name="Mol. Biol. Evol.">
        <title>The 4-celled Tetrabaena socialis nuclear genome reveals the essential components for genetic control of cell number at the origin of multicellularity in the volvocine lineage.</title>
        <authorList>
            <person name="Featherston J."/>
            <person name="Arakaki Y."/>
            <person name="Hanschen E.R."/>
            <person name="Ferris P.J."/>
            <person name="Michod R.E."/>
            <person name="Olson B.J.S.C."/>
            <person name="Nozaki H."/>
            <person name="Durand P.M."/>
        </authorList>
    </citation>
    <scope>NUCLEOTIDE SEQUENCE [LARGE SCALE GENOMIC DNA]</scope>
    <source>
        <strain evidence="1 2">NIES-571</strain>
    </source>
</reference>
<sequence>MSATSSGGATNERNLRWDQSAQLKLLKLVLSDKLGCTPAEVEARVEQLATLLPDMLTRMETTRADILQPLLADLPGLTIQLIGLRECLPGVNLSQLVAKHPRLLNDFKDPASLAQRLDTLRAALPGVNGERLQWFLGPRLVCPGGHAHLGPLAIELRVVDPWFETTAHIVA</sequence>
<accession>A0A2J7ZJJ5</accession>
<comment type="caution">
    <text evidence="1">The sequence shown here is derived from an EMBL/GenBank/DDBJ whole genome shotgun (WGS) entry which is preliminary data.</text>
</comment>
<evidence type="ECO:0000313" key="1">
    <source>
        <dbReference type="EMBL" id="PNH00432.1"/>
    </source>
</evidence>